<dbReference type="PATRIC" id="fig|571915.4.peg.1580"/>
<proteinExistence type="predicted"/>
<dbReference type="STRING" id="571915.CMUST_07395"/>
<dbReference type="RefSeq" id="WP_047261947.1">
    <property type="nucleotide sequence ID" value="NZ_CP011542.1"/>
</dbReference>
<reference evidence="1 2" key="1">
    <citation type="journal article" date="2015" name="Genome Announc.">
        <title>Complete Genome Sequence of the Type Strain Corynebacterium mustelae DSM 45274, Isolated from Various Tissues of a Male Ferret with Lethal Sepsis.</title>
        <authorList>
            <person name="Ruckert C."/>
            <person name="Eimer J."/>
            <person name="Winkler A."/>
            <person name="Tauch A."/>
        </authorList>
    </citation>
    <scope>NUCLEOTIDE SEQUENCE [LARGE SCALE GENOMIC DNA]</scope>
    <source>
        <strain evidence="1 2">DSM 45274</strain>
    </source>
</reference>
<evidence type="ECO:0000313" key="1">
    <source>
        <dbReference type="EMBL" id="AKK05808.1"/>
    </source>
</evidence>
<accession>A0A0G3H1X0</accession>
<name>A0A0G3H1X0_9CORY</name>
<dbReference type="EMBL" id="CP011542">
    <property type="protein sequence ID" value="AKK05808.1"/>
    <property type="molecule type" value="Genomic_DNA"/>
</dbReference>
<evidence type="ECO:0000313" key="2">
    <source>
        <dbReference type="Proteomes" id="UP000035199"/>
    </source>
</evidence>
<dbReference type="KEGG" id="cmv:CMUST_07395"/>
<dbReference type="Proteomes" id="UP000035199">
    <property type="component" value="Chromosome"/>
</dbReference>
<keyword evidence="2" id="KW-1185">Reference proteome</keyword>
<gene>
    <name evidence="1" type="ORF">CMUST_07395</name>
</gene>
<dbReference type="AlphaFoldDB" id="A0A0G3H1X0"/>
<sequence length="140" mass="15707">MSFHPPTEGELARIGHKLADLGWKNATTDQAGNLPLGSEQLRMRVSELIVHQEDVLHMSPDVCLLYAIRAGENTTPRWLNKVLDTALTHAEIFQFATENGYITAQDWAGLYSVAKQRKKTAAAYKTQELIRILNSESEEN</sequence>
<protein>
    <submittedName>
        <fullName evidence="1">Uncharacterized protein</fullName>
    </submittedName>
</protein>
<reference evidence="2" key="2">
    <citation type="submission" date="2015-05" db="EMBL/GenBank/DDBJ databases">
        <title>Complete genome sequence of Corynebacterium mustelae DSM 45274, isolated from various tissues of a male ferret with lethal sepsis.</title>
        <authorList>
            <person name="Ruckert C."/>
            <person name="Albersmeier A."/>
            <person name="Winkler A."/>
            <person name="Tauch A."/>
        </authorList>
    </citation>
    <scope>NUCLEOTIDE SEQUENCE [LARGE SCALE GENOMIC DNA]</scope>
    <source>
        <strain evidence="2">DSM 45274</strain>
    </source>
</reference>
<organism evidence="1 2">
    <name type="scientific">Corynebacterium mustelae</name>
    <dbReference type="NCBI Taxonomy" id="571915"/>
    <lineage>
        <taxon>Bacteria</taxon>
        <taxon>Bacillati</taxon>
        <taxon>Actinomycetota</taxon>
        <taxon>Actinomycetes</taxon>
        <taxon>Mycobacteriales</taxon>
        <taxon>Corynebacteriaceae</taxon>
        <taxon>Corynebacterium</taxon>
    </lineage>
</organism>